<dbReference type="Proteomes" id="UP001054837">
    <property type="component" value="Unassembled WGS sequence"/>
</dbReference>
<keyword evidence="2" id="KW-1185">Reference proteome</keyword>
<name>A0AAV4RHA5_9ARAC</name>
<organism evidence="1 2">
    <name type="scientific">Caerostris darwini</name>
    <dbReference type="NCBI Taxonomy" id="1538125"/>
    <lineage>
        <taxon>Eukaryota</taxon>
        <taxon>Metazoa</taxon>
        <taxon>Ecdysozoa</taxon>
        <taxon>Arthropoda</taxon>
        <taxon>Chelicerata</taxon>
        <taxon>Arachnida</taxon>
        <taxon>Araneae</taxon>
        <taxon>Araneomorphae</taxon>
        <taxon>Entelegynae</taxon>
        <taxon>Araneoidea</taxon>
        <taxon>Araneidae</taxon>
        <taxon>Caerostris</taxon>
    </lineage>
</organism>
<sequence length="336" mass="37838">MEITKCEFCNTRIANFEVHNCVRFGNQYRQTSANLPQLSSGNLAEDIELITAEEMEYEARWPSMSQGNSSNQQSFLFDMHQQTDCEETAAAEMCSRYDLSTHDQYNPANSDFHFRSKPSVRENEYTSVNLQQSSETSKVLRSQHSQPFDASNLGHPAIIPTSPAQQGRLPGFHQTFGRRNARLNSILQHPTASSQIEYSRIFCTNEVLYSTRNLFNPTNITEQTENFPSRTSTCDDPLENLSFSSNSLCGNNEENSLITSETVNSNIITGAISIPGTSHFFVQNHVSCVINSDAMKCKVVEKNPKNNQYTDKMADKNDFPAPQTPMKLNSIILEVE</sequence>
<reference evidence="1 2" key="1">
    <citation type="submission" date="2021-06" db="EMBL/GenBank/DDBJ databases">
        <title>Caerostris darwini draft genome.</title>
        <authorList>
            <person name="Kono N."/>
            <person name="Arakawa K."/>
        </authorList>
    </citation>
    <scope>NUCLEOTIDE SEQUENCE [LARGE SCALE GENOMIC DNA]</scope>
</reference>
<gene>
    <name evidence="1" type="ORF">CDAR_172881</name>
</gene>
<evidence type="ECO:0000313" key="2">
    <source>
        <dbReference type="Proteomes" id="UP001054837"/>
    </source>
</evidence>
<accession>A0AAV4RHA5</accession>
<protein>
    <submittedName>
        <fullName evidence="1">Uncharacterized protein</fullName>
    </submittedName>
</protein>
<dbReference type="EMBL" id="BPLQ01006062">
    <property type="protein sequence ID" value="GIY19721.1"/>
    <property type="molecule type" value="Genomic_DNA"/>
</dbReference>
<proteinExistence type="predicted"/>
<dbReference type="AlphaFoldDB" id="A0AAV4RHA5"/>
<comment type="caution">
    <text evidence="1">The sequence shown here is derived from an EMBL/GenBank/DDBJ whole genome shotgun (WGS) entry which is preliminary data.</text>
</comment>
<evidence type="ECO:0000313" key="1">
    <source>
        <dbReference type="EMBL" id="GIY19721.1"/>
    </source>
</evidence>